<keyword evidence="4" id="KW-0963">Cytoplasm</keyword>
<organism evidence="15 16">
    <name type="scientific">Populibacterium corticicola</name>
    <dbReference type="NCBI Taxonomy" id="1812826"/>
    <lineage>
        <taxon>Bacteria</taxon>
        <taxon>Bacillati</taxon>
        <taxon>Actinomycetota</taxon>
        <taxon>Actinomycetes</taxon>
        <taxon>Micrococcales</taxon>
        <taxon>Jonesiaceae</taxon>
        <taxon>Populibacterium</taxon>
    </lineage>
</organism>
<evidence type="ECO:0000256" key="11">
    <source>
        <dbReference type="ARBA" id="ARBA00023098"/>
    </source>
</evidence>
<reference evidence="16" key="1">
    <citation type="journal article" date="2019" name="Int. J. Syst. Evol. Microbiol.">
        <title>The Global Catalogue of Microorganisms (GCM) 10K type strain sequencing project: providing services to taxonomists for standard genome sequencing and annotation.</title>
        <authorList>
            <consortium name="The Broad Institute Genomics Platform"/>
            <consortium name="The Broad Institute Genome Sequencing Center for Infectious Disease"/>
            <person name="Wu L."/>
            <person name="Ma J."/>
        </authorList>
    </citation>
    <scope>NUCLEOTIDE SEQUENCE [LARGE SCALE GENOMIC DNA]</scope>
    <source>
        <strain evidence="16">KCTC 33576</strain>
    </source>
</reference>
<evidence type="ECO:0000256" key="12">
    <source>
        <dbReference type="ARBA" id="ARBA00029438"/>
    </source>
</evidence>
<accession>A0ABW5XIS6</accession>
<evidence type="ECO:0000256" key="2">
    <source>
        <dbReference type="ARBA" id="ARBA00006495"/>
    </source>
</evidence>
<dbReference type="PROSITE" id="PS00627">
    <property type="entry name" value="GHMP_KINASES_ATP"/>
    <property type="match status" value="1"/>
</dbReference>
<keyword evidence="8 15" id="KW-0418">Kinase</keyword>
<feature type="domain" description="GHMP kinase C-terminal" evidence="14">
    <location>
        <begin position="227"/>
        <end position="302"/>
    </location>
</feature>
<keyword evidence="9" id="KW-0067">ATP-binding</keyword>
<sequence>MSLTLPLSDASRLAGTGKAHAKAILVGEHAVVYGAPALAIPLPGLSVTATLTQASTPTIASSLYQGPLENAPTNLAPLLAAIEAVTTRLGLPALNTSIESRIPDARGLGSSAALAAAVVSAATDFAGVALDADEQHELIQQAERAAHGTPSGIDARAVVADTAIRFSTTEPTSAVVAAQPIAFVVADSGVRRSSTDAVSRVRALRETQRRTVDQIIDEISVLAELAVPALAAGQADKMGESLRHTHELLGRLEVSTPRLDALVEAAHRGGSPGAKLTGGGCGGCIVAVAPHPDATESLVESLRVAGAEHVWTTVLGSPRYATPHTLGSSS</sequence>
<dbReference type="InterPro" id="IPR006203">
    <property type="entry name" value="GHMP_knse_ATP-bd_CS"/>
</dbReference>
<keyword evidence="6 15" id="KW-0808">Transferase</keyword>
<dbReference type="Pfam" id="PF00288">
    <property type="entry name" value="GHMP_kinases_N"/>
    <property type="match status" value="1"/>
</dbReference>
<comment type="similarity">
    <text evidence="2">Belongs to the GHMP kinase family. Mevalonate kinase subfamily.</text>
</comment>
<dbReference type="SUPFAM" id="SSF54211">
    <property type="entry name" value="Ribosomal protein S5 domain 2-like"/>
    <property type="match status" value="1"/>
</dbReference>
<evidence type="ECO:0000259" key="14">
    <source>
        <dbReference type="Pfam" id="PF08544"/>
    </source>
</evidence>
<comment type="caution">
    <text evidence="15">The sequence shown here is derived from an EMBL/GenBank/DDBJ whole genome shotgun (WGS) entry which is preliminary data.</text>
</comment>
<comment type="subcellular location">
    <subcellularLocation>
        <location evidence="1">Cytoplasm</location>
    </subcellularLocation>
</comment>
<dbReference type="InterPro" id="IPR006205">
    <property type="entry name" value="Mev_gal_kin"/>
</dbReference>
<feature type="domain" description="GHMP kinase N-terminal" evidence="13">
    <location>
        <begin position="79"/>
        <end position="157"/>
    </location>
</feature>
<dbReference type="Gene3D" id="3.30.70.890">
    <property type="entry name" value="GHMP kinase, C-terminal domain"/>
    <property type="match status" value="1"/>
</dbReference>
<keyword evidence="5" id="KW-0444">Lipid biosynthesis</keyword>
<gene>
    <name evidence="15" type="primary">mvk</name>
    <name evidence="15" type="ORF">ACFSYH_10510</name>
</gene>
<dbReference type="Proteomes" id="UP001597391">
    <property type="component" value="Unassembled WGS sequence"/>
</dbReference>
<dbReference type="EMBL" id="JBHUOP010000004">
    <property type="protein sequence ID" value="MFD2840999.1"/>
    <property type="molecule type" value="Genomic_DNA"/>
</dbReference>
<protein>
    <recommendedName>
        <fullName evidence="3">mevalonate kinase</fullName>
        <ecNumber evidence="3">2.7.1.36</ecNumber>
    </recommendedName>
</protein>
<dbReference type="SUPFAM" id="SSF55060">
    <property type="entry name" value="GHMP Kinase, C-terminal domain"/>
    <property type="match status" value="1"/>
</dbReference>
<dbReference type="InterPro" id="IPR006204">
    <property type="entry name" value="GHMP_kinase_N_dom"/>
</dbReference>
<dbReference type="NCBIfam" id="TIGR00549">
    <property type="entry name" value="mevalon_kin"/>
    <property type="match status" value="1"/>
</dbReference>
<dbReference type="InterPro" id="IPR014721">
    <property type="entry name" value="Ribsml_uS5_D2-typ_fold_subgr"/>
</dbReference>
<evidence type="ECO:0000256" key="8">
    <source>
        <dbReference type="ARBA" id="ARBA00022777"/>
    </source>
</evidence>
<keyword evidence="7" id="KW-0547">Nucleotide-binding</keyword>
<evidence type="ECO:0000256" key="6">
    <source>
        <dbReference type="ARBA" id="ARBA00022679"/>
    </source>
</evidence>
<dbReference type="PANTHER" id="PTHR43290:SF2">
    <property type="entry name" value="MEVALONATE KINASE"/>
    <property type="match status" value="1"/>
</dbReference>
<evidence type="ECO:0000256" key="9">
    <source>
        <dbReference type="ARBA" id="ARBA00022840"/>
    </source>
</evidence>
<dbReference type="EC" id="2.7.1.36" evidence="3"/>
<dbReference type="InterPro" id="IPR036554">
    <property type="entry name" value="GHMP_kinase_C_sf"/>
</dbReference>
<evidence type="ECO:0000256" key="4">
    <source>
        <dbReference type="ARBA" id="ARBA00022490"/>
    </source>
</evidence>
<dbReference type="InterPro" id="IPR013750">
    <property type="entry name" value="GHMP_kinase_C_dom"/>
</dbReference>
<dbReference type="Pfam" id="PF08544">
    <property type="entry name" value="GHMP_kinases_C"/>
    <property type="match status" value="1"/>
</dbReference>
<dbReference type="PANTHER" id="PTHR43290">
    <property type="entry name" value="MEVALONATE KINASE"/>
    <property type="match status" value="1"/>
</dbReference>
<evidence type="ECO:0000313" key="15">
    <source>
        <dbReference type="EMBL" id="MFD2840999.1"/>
    </source>
</evidence>
<dbReference type="PRINTS" id="PR00959">
    <property type="entry name" value="MEVGALKINASE"/>
</dbReference>
<dbReference type="Gene3D" id="3.30.230.10">
    <property type="match status" value="1"/>
</dbReference>
<dbReference type="GO" id="GO:0004496">
    <property type="term" value="F:mevalonate kinase activity"/>
    <property type="evidence" value="ECO:0007669"/>
    <property type="project" value="UniProtKB-EC"/>
</dbReference>
<evidence type="ECO:0000256" key="7">
    <source>
        <dbReference type="ARBA" id="ARBA00022741"/>
    </source>
</evidence>
<dbReference type="InterPro" id="IPR020568">
    <property type="entry name" value="Ribosomal_Su5_D2-typ_SF"/>
</dbReference>
<evidence type="ECO:0000259" key="13">
    <source>
        <dbReference type="Pfam" id="PF00288"/>
    </source>
</evidence>
<keyword evidence="11" id="KW-0443">Lipid metabolism</keyword>
<evidence type="ECO:0000256" key="10">
    <source>
        <dbReference type="ARBA" id="ARBA00022842"/>
    </source>
</evidence>
<proteinExistence type="inferred from homology"/>
<keyword evidence="16" id="KW-1185">Reference proteome</keyword>
<name>A0ABW5XIS6_9MICO</name>
<evidence type="ECO:0000256" key="5">
    <source>
        <dbReference type="ARBA" id="ARBA00022516"/>
    </source>
</evidence>
<keyword evidence="10" id="KW-0460">Magnesium</keyword>
<evidence type="ECO:0000313" key="16">
    <source>
        <dbReference type="Proteomes" id="UP001597391"/>
    </source>
</evidence>
<evidence type="ECO:0000256" key="3">
    <source>
        <dbReference type="ARBA" id="ARBA00012103"/>
    </source>
</evidence>
<evidence type="ECO:0000256" key="1">
    <source>
        <dbReference type="ARBA" id="ARBA00004496"/>
    </source>
</evidence>
<dbReference type="RefSeq" id="WP_377466925.1">
    <property type="nucleotide sequence ID" value="NZ_JBHUOP010000004.1"/>
</dbReference>
<comment type="pathway">
    <text evidence="12">Isoprenoid biosynthesis; isopentenyl diphosphate biosynthesis via mevalonate pathway; isopentenyl diphosphate from (R)-mevalonate: step 1/3.</text>
</comment>